<feature type="transmembrane region" description="Helical" evidence="5">
    <location>
        <begin position="531"/>
        <end position="549"/>
    </location>
</feature>
<dbReference type="PANTHER" id="PTHR37422">
    <property type="entry name" value="TEICHURONIC ACID BIOSYNTHESIS PROTEIN TUAE"/>
    <property type="match status" value="1"/>
</dbReference>
<reference evidence="8 9" key="1">
    <citation type="journal article" date="2008" name="PLoS ONE">
        <title>Genome sequence of Brucella abortus vaccine strain S19 compared to virulent strains yields candidate virulence genes.</title>
        <authorList>
            <person name="Crasta O.R."/>
            <person name="Folkerts O."/>
            <person name="Fei Z."/>
            <person name="Mane S.P."/>
            <person name="Evans C."/>
            <person name="Martino-Catt S."/>
            <person name="Bricker B."/>
            <person name="Yu G."/>
            <person name="Du L."/>
            <person name="Sobral B.W."/>
        </authorList>
    </citation>
    <scope>NUCLEOTIDE SEQUENCE [LARGE SCALE GENOMIC DNA]</scope>
    <source>
        <strain evidence="8 9">S19</strain>
    </source>
</reference>
<feature type="transmembrane region" description="Helical" evidence="5">
    <location>
        <begin position="378"/>
        <end position="401"/>
    </location>
</feature>
<dbReference type="Pfam" id="PF04932">
    <property type="entry name" value="Wzy_C"/>
    <property type="match status" value="1"/>
</dbReference>
<dbReference type="AlphaFoldDB" id="A0A0F6APV9"/>
<evidence type="ECO:0000259" key="7">
    <source>
        <dbReference type="Pfam" id="PF04932"/>
    </source>
</evidence>
<feature type="transmembrane region" description="Helical" evidence="5">
    <location>
        <begin position="667"/>
        <end position="687"/>
    </location>
</feature>
<feature type="transmembrane region" description="Helical" evidence="5">
    <location>
        <begin position="349"/>
        <end position="366"/>
    </location>
</feature>
<evidence type="ECO:0000313" key="8">
    <source>
        <dbReference type="EMBL" id="ACD72130.1"/>
    </source>
</evidence>
<gene>
    <name evidence="8" type="ordered locus">BAbS19_I05990</name>
</gene>
<evidence type="ECO:0000256" key="1">
    <source>
        <dbReference type="ARBA" id="ARBA00004141"/>
    </source>
</evidence>
<dbReference type="HOGENOM" id="CLU_392168_0_0_5"/>
<evidence type="ECO:0000256" key="3">
    <source>
        <dbReference type="ARBA" id="ARBA00022989"/>
    </source>
</evidence>
<organism evidence="8 9">
    <name type="scientific">Brucella abortus (strain S19)</name>
    <dbReference type="NCBI Taxonomy" id="430066"/>
    <lineage>
        <taxon>Bacteria</taxon>
        <taxon>Pseudomonadati</taxon>
        <taxon>Pseudomonadota</taxon>
        <taxon>Alphaproteobacteria</taxon>
        <taxon>Hyphomicrobiales</taxon>
        <taxon>Brucellaceae</taxon>
        <taxon>Brucella/Ochrobactrum group</taxon>
        <taxon>Brucella</taxon>
    </lineage>
</organism>
<comment type="subcellular location">
    <subcellularLocation>
        <location evidence="1">Membrane</location>
        <topology evidence="1">Multi-pass membrane protein</topology>
    </subcellularLocation>
</comment>
<feature type="transmembrane region" description="Helical" evidence="5">
    <location>
        <begin position="436"/>
        <end position="456"/>
    </location>
</feature>
<dbReference type="CDD" id="cd06532">
    <property type="entry name" value="Glyco_transf_25"/>
    <property type="match status" value="1"/>
</dbReference>
<evidence type="ECO:0000259" key="6">
    <source>
        <dbReference type="Pfam" id="PF01755"/>
    </source>
</evidence>
<keyword evidence="3 5" id="KW-1133">Transmembrane helix</keyword>
<evidence type="ECO:0000256" key="4">
    <source>
        <dbReference type="ARBA" id="ARBA00023136"/>
    </source>
</evidence>
<dbReference type="KEGG" id="bmc:BAbS19_I05990"/>
<dbReference type="EMBL" id="CP000887">
    <property type="protein sequence ID" value="ACD72130.1"/>
    <property type="molecule type" value="Genomic_DNA"/>
</dbReference>
<dbReference type="PANTHER" id="PTHR37422:SF23">
    <property type="entry name" value="TEICHURONIC ACID BIOSYNTHESIS PROTEIN TUAE"/>
    <property type="match status" value="1"/>
</dbReference>
<sequence>MQSYLIASRIMTPAKKGGISDRNPLMVYERTIKVSSDKLKGGHHAKNRKCAEASELMILPVFVINMASQPAAYKTVAASIEAYGQGFQLHRIDAVNGHTATQRIGIDDARFDAINGREMLPGEYGCYRSHLKALESFLSDGSPYGLILEDDVVFTETTSARIHDIIKSLPDFDVVKLVNHRSPLFMSLLETDAGDRIGRAIHGPQGSAAAYLVSREGARKLLSALSTMELPWDVAMERFWHHKARLFSSDENILAFSSHSEISNISDQNSGYDEAKHPWYMRLRTSLFRTFDYYVRVHHTLLQPQNPDGSSMKSQSGAYKLPGISLTGELIAAISLLVFMSTVWVETDAYRYIALGFVVAALIRYARTDFWKYEKPMVGWAGLLCVAWTFYVLARFAYIYLFYPEMGTGSAEGIYLFPLFYPTLGFALLLFIRRPFLIAVAFMAISLVILIFGFHYDLSWNERAVTLLQHNPIHAAVSSGFIALCAMAFGIHTLNRNTLDTRARVVLCLLALATFIAALIAIYSLYSKGVWLAMAIAFPTFVVLVALTDKSQTSRMAALVCILIGLLSVFAGEHILQRVGGNTANTSWELLSDLKTGDNIMQDFDKAIKNPETGLSERERLMIWANTLHIWHKNPIFGAGVSWLHYWEKRPYQQTDFTLLHNGYLEIAIRYGFLGLLFYGVLTVWAVRCTWQATRAGLIDSAAFQCYVATLVFFAVTILSNSNVRLAIGESYMALAFGFAFYCQYLLQQHNRQYPRTYF</sequence>
<proteinExistence type="predicted"/>
<keyword evidence="4 5" id="KW-0472">Membrane</keyword>
<keyword evidence="2 5" id="KW-0812">Transmembrane</keyword>
<name>A0A0F6APV9_BRUA1</name>
<protein>
    <submittedName>
        <fullName evidence="8">LPSA protein</fullName>
    </submittedName>
</protein>
<feature type="transmembrane region" description="Helical" evidence="5">
    <location>
        <begin position="476"/>
        <end position="494"/>
    </location>
</feature>
<dbReference type="Pfam" id="PF01755">
    <property type="entry name" value="Glyco_transf_25"/>
    <property type="match status" value="1"/>
</dbReference>
<feature type="transmembrane region" description="Helical" evidence="5">
    <location>
        <begin position="556"/>
        <end position="576"/>
    </location>
</feature>
<accession>A0A0F6APV9</accession>
<evidence type="ECO:0000256" key="5">
    <source>
        <dbReference type="SAM" id="Phobius"/>
    </source>
</evidence>
<evidence type="ECO:0000256" key="2">
    <source>
        <dbReference type="ARBA" id="ARBA00022692"/>
    </source>
</evidence>
<evidence type="ECO:0000313" key="9">
    <source>
        <dbReference type="Proteomes" id="UP000002565"/>
    </source>
</evidence>
<feature type="transmembrane region" description="Helical" evidence="5">
    <location>
        <begin position="506"/>
        <end position="525"/>
    </location>
</feature>
<dbReference type="InterPro" id="IPR002654">
    <property type="entry name" value="Glyco_trans_25"/>
</dbReference>
<feature type="domain" description="O-antigen ligase-related" evidence="7">
    <location>
        <begin position="514"/>
        <end position="679"/>
    </location>
</feature>
<dbReference type="GO" id="GO:0016020">
    <property type="term" value="C:membrane"/>
    <property type="evidence" value="ECO:0007669"/>
    <property type="project" value="UniProtKB-SubCell"/>
</dbReference>
<feature type="transmembrane region" description="Helical" evidence="5">
    <location>
        <begin position="726"/>
        <end position="747"/>
    </location>
</feature>
<dbReference type="InterPro" id="IPR051533">
    <property type="entry name" value="WaaL-like"/>
</dbReference>
<feature type="domain" description="Glycosyl transferase family 25" evidence="6">
    <location>
        <begin position="60"/>
        <end position="236"/>
    </location>
</feature>
<feature type="transmembrane region" description="Helical" evidence="5">
    <location>
        <begin position="321"/>
        <end position="343"/>
    </location>
</feature>
<dbReference type="Proteomes" id="UP000002565">
    <property type="component" value="Chromosome 1"/>
</dbReference>
<feature type="transmembrane region" description="Helical" evidence="5">
    <location>
        <begin position="699"/>
        <end position="720"/>
    </location>
</feature>
<dbReference type="InterPro" id="IPR007016">
    <property type="entry name" value="O-antigen_ligase-rel_domated"/>
</dbReference>
<feature type="transmembrane region" description="Helical" evidence="5">
    <location>
        <begin position="413"/>
        <end position="431"/>
    </location>
</feature>